<protein>
    <recommendedName>
        <fullName evidence="10">E3 ubiquitin-protein ligase</fullName>
        <ecNumber evidence="10">2.3.2.27</ecNumber>
    </recommendedName>
</protein>
<gene>
    <name evidence="12" type="ORF">PUMCH_003238</name>
</gene>
<evidence type="ECO:0000256" key="7">
    <source>
        <dbReference type="ARBA" id="ARBA00022833"/>
    </source>
</evidence>
<dbReference type="PANTHER" id="PTHR21497:SF24">
    <property type="entry name" value="E3 UBIQUITIN-PROTEIN LIGASE UBR1"/>
    <property type="match status" value="1"/>
</dbReference>
<feature type="domain" description="UBR-type" evidence="11">
    <location>
        <begin position="109"/>
        <end position="182"/>
    </location>
</feature>
<dbReference type="GO" id="GO:0005737">
    <property type="term" value="C:cytoplasm"/>
    <property type="evidence" value="ECO:0007669"/>
    <property type="project" value="TreeGrafter"/>
</dbReference>
<dbReference type="SUPFAM" id="SSF46785">
    <property type="entry name" value="Winged helix' DNA-binding domain"/>
    <property type="match status" value="1"/>
</dbReference>
<evidence type="ECO:0000313" key="12">
    <source>
        <dbReference type="EMBL" id="WPK25902.1"/>
    </source>
</evidence>
<dbReference type="InterPro" id="IPR042065">
    <property type="entry name" value="E3_ELL-like"/>
</dbReference>
<evidence type="ECO:0000313" key="13">
    <source>
        <dbReference type="Proteomes" id="UP001338582"/>
    </source>
</evidence>
<evidence type="ECO:0000256" key="9">
    <source>
        <dbReference type="PROSITE-ProRule" id="PRU00508"/>
    </source>
</evidence>
<proteinExistence type="inferred from homology"/>
<dbReference type="GO" id="GO:0008270">
    <property type="term" value="F:zinc ion binding"/>
    <property type="evidence" value="ECO:0007669"/>
    <property type="project" value="UniProtKB-UniRule"/>
</dbReference>
<evidence type="ECO:0000256" key="4">
    <source>
        <dbReference type="ARBA" id="ARBA00022723"/>
    </source>
</evidence>
<dbReference type="FunFam" id="2.10.110.30:FF:000002">
    <property type="entry name" value="Putative e3 ubiquitin-protein ligase ubr3"/>
    <property type="match status" value="1"/>
</dbReference>
<keyword evidence="13" id="KW-1185">Reference proteome</keyword>
<dbReference type="GO" id="GO:0016567">
    <property type="term" value="P:protein ubiquitination"/>
    <property type="evidence" value="ECO:0007669"/>
    <property type="project" value="UniProtKB-UniRule"/>
</dbReference>
<dbReference type="InterPro" id="IPR055194">
    <property type="entry name" value="UBR1-like_WH"/>
</dbReference>
<evidence type="ECO:0000256" key="3">
    <source>
        <dbReference type="ARBA" id="ARBA00022679"/>
    </source>
</evidence>
<keyword evidence="6 10" id="KW-0833">Ubl conjugation pathway</keyword>
<sequence length="1902" mass="218865">MNNQTPLDPPYIEGLKRFLLHMPMNSNYELDEASKKLLRKNLCLAISCGGQHYQSLFPKLFAGDLPLNEALRKLDEEINWLFAEYDTCVPTPDNFVASAQKPFSHQRDLPCARVFRRGEPIFKCSTCALDETCALCAFCYHPDQHQGHVINVTVCQRENGGVCDCGDPEAWVHQFNCRDGKTQDSDFEAVREVPEDFHQAFARTIDILLDYIIDVMCQSDLQFDFPWDMSSSPKKYAASNPLDPKKYGYPHENFEPCEFDQPSDKFSLIAYNNQVHHFRDAIQRIHLASKKLPEFAVMVADQIHRHGRARVIQSRNLALLFERQKSLSSTGLISCIRNARDEFRENMCHEILLWIGGLVERDVFKSSDNLKNALCQSFCSRWDKGIPHANFNGTQGPKRGKLDANFNLPRVEPINPSNQSDQKWYFNPAEKWDVPSDLSEQCQYDQNILDYTSQFFQGSRFQYMIYLDIRFWKSIRVVLHTIYSTSLITNLNYKAVFCCQYVDIYPGIADMFLALDGEPEVNIMSTLSTQLFTCLSNSTRIIDRGEASRIFASIFNFLRTGNVPYMETPVKDQYKISLTSLKNRRWGQILFDIGYILGRGRDKNLILKDTSIPMVCDILTLFQGKPVMIREKENHIEYESSDYTAFFQAVLVIYQFAEYVAHAITNLTPELRRETALYSISYVVHQLISIENKDLIQTAPIDHNSTDYGCDFSSTEDSLDRASAGKELKQSFLHPLHSLLGWLIEFARLDSKDDLLRVINDAIDGFRSKHSTFQFENLKMSLIYQYPIRTIVLSSQIKSGYWVRNGFSVRTQLQLYKSTNLRDQGYLRDLFLIQTFLSIVPPEIIVPDILKLWSFYEWATNDLISPMIYDADIFPYMLEECLSSFIHILTEDLFLRGASSDETTQKKIRNEIIHNLCFGPMSFSKLCTQIPEHISADKRFEVTLEKLSTYKKPKTAKDTGTYTLKESCLEEINPFYFNYNINKKDDAIKFVKERLQLTSNKRYHDIVIEPKVMSKENLGMYGGIGNFTTSPLFAVFLIKILRFVKSVGANKMEGLIETILHLIHICCKEKTITHHIYGCFFDQFCQKFTQFNTSLAQELYQLLDNDTFKSQHSKLRAIYTSFDLKQTSTLNTLAGSIDNFDVSKIMVCASDMTCENEDDRKKRLAKGRQQKLLAKFKKQQSLFLKINSEQYDGSDTEMADAELEGWQFPETHCIVCQDTAQEAGPFGLLTHISKSSEFRKVPFNNQYWFLKAFSDNSSLNVHPEFGHIPENVTTGWKDFITRIEDEAIFGPGFTDHECIERNVTSVTCGHGMHFLCYLQYLSTCRPRLSQLTRNPPDVVENREFLCPLCKSLNNMFIPLLWANNNRSMKEFVERGNEDVELSEISILRNIHQDGWFKRFMENNTDSVRKFLILAPSSIEMFRSNSFMSSSDVQNDFRLLITNMYKLLAMLSFPVDFEIENPVVFVNSLKFAEISLRGLDTNDISVINQLSNNTLINLRVFNEFRLTLMEMEVNNWTTQPTNSAEFHLKQLSHLQMLSADHLNETILCGDFLEVLVNCIPIRVAGISFNSILRICFSGLIIQTANILFSQIVANNFFENENFNILDVPVSEVISDREAHAASSLFMNLQQAKSSSVRNNSIANDERFGYVFYSMLLKSVTPFLRQALIYVYVCCADVEGVDFSNTDMIFEADQICQILNIPTLNSMLTVMTANNSSQTEENHMMQSFLTFLKNSEEPEDPLIKTSLDYPGHVRLINLPTRLDRFFTEYYYLEKYQNPHLTIENPALCMYCASVVDVQKGAIDSTYGQCSAHFASECNNSVGIFLLPKERSLVLLHRNGGSFFDAPYLDQHGELSGENKKGKTAHLLKERYEDFTRNMWLMHNIPNYIARRLDSTIDAGGWETL</sequence>
<dbReference type="CDD" id="cd19673">
    <property type="entry name" value="UBR-box_UBR3"/>
    <property type="match status" value="1"/>
</dbReference>
<keyword evidence="5 10" id="KW-0863">Zinc-finger</keyword>
<evidence type="ECO:0000256" key="10">
    <source>
        <dbReference type="RuleBase" id="RU366018"/>
    </source>
</evidence>
<dbReference type="InterPro" id="IPR003126">
    <property type="entry name" value="Znf_UBR"/>
</dbReference>
<dbReference type="Proteomes" id="UP001338582">
    <property type="component" value="Chromosome 4"/>
</dbReference>
<dbReference type="SMART" id="SM00396">
    <property type="entry name" value="ZnF_UBR1"/>
    <property type="match status" value="1"/>
</dbReference>
<dbReference type="RefSeq" id="XP_062878284.1">
    <property type="nucleotide sequence ID" value="XM_063022214.1"/>
</dbReference>
<evidence type="ECO:0000256" key="1">
    <source>
        <dbReference type="ARBA" id="ARBA00000900"/>
    </source>
</evidence>
<dbReference type="InterPro" id="IPR039164">
    <property type="entry name" value="UBR1-like"/>
</dbReference>
<dbReference type="PROSITE" id="PS51157">
    <property type="entry name" value="ZF_UBR"/>
    <property type="match status" value="1"/>
</dbReference>
<keyword evidence="7 10" id="KW-0862">Zinc</keyword>
<reference evidence="12 13" key="1">
    <citation type="submission" date="2023-10" db="EMBL/GenBank/DDBJ databases">
        <title>Draft Genome Sequence of Candida saopaulonensis from a very Premature Infant with Sepsis.</title>
        <authorList>
            <person name="Ning Y."/>
            <person name="Dai R."/>
            <person name="Xiao M."/>
            <person name="Xu Y."/>
            <person name="Yan Q."/>
            <person name="Zhang L."/>
        </authorList>
    </citation>
    <scope>NUCLEOTIDE SEQUENCE [LARGE SCALE GENOMIC DNA]</scope>
    <source>
        <strain evidence="12 13">19XY460</strain>
    </source>
</reference>
<dbReference type="InterPro" id="IPR044046">
    <property type="entry name" value="E3_ligase_UBR-like_C"/>
</dbReference>
<evidence type="ECO:0000259" key="11">
    <source>
        <dbReference type="PROSITE" id="PS51157"/>
    </source>
</evidence>
<dbReference type="InterPro" id="IPR036390">
    <property type="entry name" value="WH_DNA-bd_sf"/>
</dbReference>
<evidence type="ECO:0000256" key="5">
    <source>
        <dbReference type="ARBA" id="ARBA00022771"/>
    </source>
</evidence>
<keyword evidence="4 10" id="KW-0479">Metal-binding</keyword>
<dbReference type="PANTHER" id="PTHR21497">
    <property type="entry name" value="UBIQUITIN LIGASE E3 ALPHA-RELATED"/>
    <property type="match status" value="1"/>
</dbReference>
<accession>A0AAX4HDF3</accession>
<dbReference type="GO" id="GO:0071596">
    <property type="term" value="P:ubiquitin-dependent protein catabolic process via the N-end rule pathway"/>
    <property type="evidence" value="ECO:0007669"/>
    <property type="project" value="UniProtKB-UniRule"/>
</dbReference>
<comment type="catalytic activity">
    <reaction evidence="1 10">
        <text>S-ubiquitinyl-[E2 ubiquitin-conjugating enzyme]-L-cysteine + [acceptor protein]-L-lysine = [E2 ubiquitin-conjugating enzyme]-L-cysteine + N(6)-ubiquitinyl-[acceptor protein]-L-lysine.</text>
        <dbReference type="EC" id="2.3.2.27"/>
    </reaction>
</comment>
<organism evidence="12 13">
    <name type="scientific">Australozyma saopauloensis</name>
    <dbReference type="NCBI Taxonomy" id="291208"/>
    <lineage>
        <taxon>Eukaryota</taxon>
        <taxon>Fungi</taxon>
        <taxon>Dikarya</taxon>
        <taxon>Ascomycota</taxon>
        <taxon>Saccharomycotina</taxon>
        <taxon>Pichiomycetes</taxon>
        <taxon>Metschnikowiaceae</taxon>
        <taxon>Australozyma</taxon>
    </lineage>
</organism>
<evidence type="ECO:0000256" key="8">
    <source>
        <dbReference type="ARBA" id="ARBA00046341"/>
    </source>
</evidence>
<comment type="function">
    <text evidence="10">Ubiquitin ligase protein which is a component of the N-end rule pathway. Recognizes and binds to proteins bearing specific N-terminal residues that are destabilizing according to the N-end rule, leading to their ubiquitination and subsequent degradation.</text>
</comment>
<dbReference type="Pfam" id="PF02207">
    <property type="entry name" value="zf-UBR"/>
    <property type="match status" value="1"/>
</dbReference>
<dbReference type="EMBL" id="CP138897">
    <property type="protein sequence ID" value="WPK25902.1"/>
    <property type="molecule type" value="Genomic_DNA"/>
</dbReference>
<name>A0AAX4HDF3_9ASCO</name>
<dbReference type="GO" id="GO:0000151">
    <property type="term" value="C:ubiquitin ligase complex"/>
    <property type="evidence" value="ECO:0007669"/>
    <property type="project" value="TreeGrafter"/>
</dbReference>
<evidence type="ECO:0000256" key="2">
    <source>
        <dbReference type="ARBA" id="ARBA00004906"/>
    </source>
</evidence>
<dbReference type="KEGG" id="asau:88174302"/>
<dbReference type="Pfam" id="PF18995">
    <property type="entry name" value="PRT6_C"/>
    <property type="match status" value="1"/>
</dbReference>
<feature type="zinc finger region" description="UBR-type" evidence="9">
    <location>
        <begin position="109"/>
        <end position="182"/>
    </location>
</feature>
<comment type="pathway">
    <text evidence="2 10">Protein modification; protein ubiquitination.</text>
</comment>
<dbReference type="GeneID" id="88174302"/>
<keyword evidence="3 10" id="KW-0808">Transferase</keyword>
<dbReference type="EC" id="2.3.2.27" evidence="10"/>
<dbReference type="Pfam" id="PF22960">
    <property type="entry name" value="WHD_UBR1"/>
    <property type="match status" value="1"/>
</dbReference>
<evidence type="ECO:0000256" key="6">
    <source>
        <dbReference type="ARBA" id="ARBA00022786"/>
    </source>
</evidence>
<comment type="similarity">
    <text evidence="8 10">Belongs to the E3 ubiquitin-protein ligase UBR1-like family.</text>
</comment>
<dbReference type="Gene3D" id="1.10.10.2670">
    <property type="entry name" value="E3 ubiquitin-protein ligase"/>
    <property type="match status" value="1"/>
</dbReference>
<dbReference type="Gene3D" id="2.10.110.30">
    <property type="match status" value="1"/>
</dbReference>
<dbReference type="GO" id="GO:0061630">
    <property type="term" value="F:ubiquitin protein ligase activity"/>
    <property type="evidence" value="ECO:0007669"/>
    <property type="project" value="UniProtKB-UniRule"/>
</dbReference>